<dbReference type="EMBL" id="CADEAL010004058">
    <property type="protein sequence ID" value="CAB1450544.1"/>
    <property type="molecule type" value="Genomic_DNA"/>
</dbReference>
<name>A0A9N7VIA5_PLEPL</name>
<sequence>MGARRQASWHELMWIDQRKPNVHLLHACVEIRASATELVLQTASSSISAEHFDSAAGPRVAAAGWVMGVHSKPAAHKLSRRPQLLQVHRDGGNEWGSRNGEE</sequence>
<protein>
    <submittedName>
        <fullName evidence="2">Uncharacterized protein</fullName>
    </submittedName>
</protein>
<comment type="caution">
    <text evidence="2">The sequence shown here is derived from an EMBL/GenBank/DDBJ whole genome shotgun (WGS) entry which is preliminary data.</text>
</comment>
<reference evidence="2" key="1">
    <citation type="submission" date="2020-03" db="EMBL/GenBank/DDBJ databases">
        <authorList>
            <person name="Weist P."/>
        </authorList>
    </citation>
    <scope>NUCLEOTIDE SEQUENCE</scope>
</reference>
<accession>A0A9N7VIA5</accession>
<keyword evidence="3" id="KW-1185">Reference proteome</keyword>
<dbReference type="Proteomes" id="UP001153269">
    <property type="component" value="Unassembled WGS sequence"/>
</dbReference>
<evidence type="ECO:0000256" key="1">
    <source>
        <dbReference type="SAM" id="MobiDB-lite"/>
    </source>
</evidence>
<evidence type="ECO:0000313" key="3">
    <source>
        <dbReference type="Proteomes" id="UP001153269"/>
    </source>
</evidence>
<dbReference type="AlphaFoldDB" id="A0A9N7VIA5"/>
<feature type="region of interest" description="Disordered" evidence="1">
    <location>
        <begin position="77"/>
        <end position="102"/>
    </location>
</feature>
<organism evidence="2 3">
    <name type="scientific">Pleuronectes platessa</name>
    <name type="common">European plaice</name>
    <dbReference type="NCBI Taxonomy" id="8262"/>
    <lineage>
        <taxon>Eukaryota</taxon>
        <taxon>Metazoa</taxon>
        <taxon>Chordata</taxon>
        <taxon>Craniata</taxon>
        <taxon>Vertebrata</taxon>
        <taxon>Euteleostomi</taxon>
        <taxon>Actinopterygii</taxon>
        <taxon>Neopterygii</taxon>
        <taxon>Teleostei</taxon>
        <taxon>Neoteleostei</taxon>
        <taxon>Acanthomorphata</taxon>
        <taxon>Carangaria</taxon>
        <taxon>Pleuronectiformes</taxon>
        <taxon>Pleuronectoidei</taxon>
        <taxon>Pleuronectidae</taxon>
        <taxon>Pleuronectes</taxon>
    </lineage>
</organism>
<evidence type="ECO:0000313" key="2">
    <source>
        <dbReference type="EMBL" id="CAB1450544.1"/>
    </source>
</evidence>
<gene>
    <name evidence="2" type="ORF">PLEPLA_LOCUS38236</name>
</gene>
<proteinExistence type="predicted"/>